<sequence length="84" mass="9712">MSTWLLRATLSISIVCCVVLPRIVARTVFSIRMSAGVPISVGSAYLIMNGRRTICMLTWLSRSRLMRLMMLPSVRLWKVVWLRW</sequence>
<dbReference type="AlphaFoldDB" id="A0A2M4D8B0"/>
<accession>A0A2M4D8B0</accession>
<protein>
    <submittedName>
        <fullName evidence="1">Putative secreted protein</fullName>
    </submittedName>
</protein>
<organism evidence="1">
    <name type="scientific">Anopheles darlingi</name>
    <name type="common">Mosquito</name>
    <dbReference type="NCBI Taxonomy" id="43151"/>
    <lineage>
        <taxon>Eukaryota</taxon>
        <taxon>Metazoa</taxon>
        <taxon>Ecdysozoa</taxon>
        <taxon>Arthropoda</taxon>
        <taxon>Hexapoda</taxon>
        <taxon>Insecta</taxon>
        <taxon>Pterygota</taxon>
        <taxon>Neoptera</taxon>
        <taxon>Endopterygota</taxon>
        <taxon>Diptera</taxon>
        <taxon>Nematocera</taxon>
        <taxon>Culicoidea</taxon>
        <taxon>Culicidae</taxon>
        <taxon>Anophelinae</taxon>
        <taxon>Anopheles</taxon>
    </lineage>
</organism>
<dbReference type="EMBL" id="GGFL01009625">
    <property type="protein sequence ID" value="MBW73803.1"/>
    <property type="molecule type" value="Transcribed_RNA"/>
</dbReference>
<proteinExistence type="predicted"/>
<name>A0A2M4D8B0_ANODA</name>
<evidence type="ECO:0000313" key="1">
    <source>
        <dbReference type="EMBL" id="MBW73803.1"/>
    </source>
</evidence>
<reference evidence="1" key="1">
    <citation type="submission" date="2018-01" db="EMBL/GenBank/DDBJ databases">
        <title>An insight into the sialome of Amazonian anophelines.</title>
        <authorList>
            <person name="Ribeiro J.M."/>
            <person name="Scarpassa V."/>
            <person name="Calvo E."/>
        </authorList>
    </citation>
    <scope>NUCLEOTIDE SEQUENCE</scope>
</reference>